<evidence type="ECO:0000259" key="8">
    <source>
        <dbReference type="Pfam" id="PF13359"/>
    </source>
</evidence>
<dbReference type="GO" id="GO:0016787">
    <property type="term" value="F:hydrolase activity"/>
    <property type="evidence" value="ECO:0007669"/>
    <property type="project" value="UniProtKB-KW"/>
</dbReference>
<keyword evidence="7" id="KW-0539">Nucleus</keyword>
<gene>
    <name evidence="10" type="primary">LOC112468027</name>
</gene>
<comment type="similarity">
    <text evidence="3">Belongs to the HARBI1 family.</text>
</comment>
<evidence type="ECO:0000256" key="4">
    <source>
        <dbReference type="ARBA" id="ARBA00022722"/>
    </source>
</evidence>
<keyword evidence="5" id="KW-0479">Metal-binding</keyword>
<dbReference type="PANTHER" id="PTHR22930:SF289">
    <property type="entry name" value="DDE TNP4 DOMAIN-CONTAINING PROTEIN-RELATED"/>
    <property type="match status" value="1"/>
</dbReference>
<dbReference type="Pfam" id="PF13359">
    <property type="entry name" value="DDE_Tnp_4"/>
    <property type="match status" value="1"/>
</dbReference>
<proteinExistence type="inferred from homology"/>
<sequence>MELPQPTICRIVFRVTATLATYLNTYVKFPTNQAAIQENRRLFKELGYGYGAIGLPCINGAIDCTHIRLCGNNFGGIAEIYRNRKGYFSLNVQAVVGPRMEFLDLVPEWPGSQHDSRIFQNSRVFMRFQQRELTGMLVGDSGYPSLTFLLTPFRNPQSEEEQRYNEIQSRTRMVVERTFGTWKRRFPCLSRGLSLKLLTCTGVVSACAVLHNLSLHFKDILPEEPEPNAIIEDNEELPYNEPHWQPRDGHIIRQNVVRELFY</sequence>
<dbReference type="Proteomes" id="UP000504618">
    <property type="component" value="Unplaced"/>
</dbReference>
<evidence type="ECO:0000256" key="2">
    <source>
        <dbReference type="ARBA" id="ARBA00004123"/>
    </source>
</evidence>
<comment type="subcellular location">
    <subcellularLocation>
        <location evidence="2">Nucleus</location>
    </subcellularLocation>
</comment>
<evidence type="ECO:0000256" key="7">
    <source>
        <dbReference type="ARBA" id="ARBA00023242"/>
    </source>
</evidence>
<protein>
    <submittedName>
        <fullName evidence="10">Nuclease HARBI1</fullName>
    </submittedName>
</protein>
<dbReference type="PANTHER" id="PTHR22930">
    <property type="match status" value="1"/>
</dbReference>
<name>A0A6J1RJ39_9HYME</name>
<organism evidence="9 10">
    <name type="scientific">Temnothorax curvispinosus</name>
    <dbReference type="NCBI Taxonomy" id="300111"/>
    <lineage>
        <taxon>Eukaryota</taxon>
        <taxon>Metazoa</taxon>
        <taxon>Ecdysozoa</taxon>
        <taxon>Arthropoda</taxon>
        <taxon>Hexapoda</taxon>
        <taxon>Insecta</taxon>
        <taxon>Pterygota</taxon>
        <taxon>Neoptera</taxon>
        <taxon>Endopterygota</taxon>
        <taxon>Hymenoptera</taxon>
        <taxon>Apocrita</taxon>
        <taxon>Aculeata</taxon>
        <taxon>Formicoidea</taxon>
        <taxon>Formicidae</taxon>
        <taxon>Myrmicinae</taxon>
        <taxon>Temnothorax</taxon>
    </lineage>
</organism>
<keyword evidence="9" id="KW-1185">Reference proteome</keyword>
<dbReference type="OrthoDB" id="7537695at2759"/>
<comment type="cofactor">
    <cofactor evidence="1">
        <name>a divalent metal cation</name>
        <dbReference type="ChEBI" id="CHEBI:60240"/>
    </cofactor>
</comment>
<dbReference type="AlphaFoldDB" id="A0A6J1RJ39"/>
<evidence type="ECO:0000313" key="9">
    <source>
        <dbReference type="Proteomes" id="UP000504618"/>
    </source>
</evidence>
<dbReference type="GO" id="GO:0004518">
    <property type="term" value="F:nuclease activity"/>
    <property type="evidence" value="ECO:0007669"/>
    <property type="project" value="UniProtKB-KW"/>
</dbReference>
<evidence type="ECO:0000256" key="1">
    <source>
        <dbReference type="ARBA" id="ARBA00001968"/>
    </source>
</evidence>
<reference evidence="10" key="1">
    <citation type="submission" date="2025-08" db="UniProtKB">
        <authorList>
            <consortium name="RefSeq"/>
        </authorList>
    </citation>
    <scope>IDENTIFICATION</scope>
    <source>
        <tissue evidence="10">Whole body</tissue>
    </source>
</reference>
<keyword evidence="4" id="KW-0540">Nuclease</keyword>
<evidence type="ECO:0000256" key="5">
    <source>
        <dbReference type="ARBA" id="ARBA00022723"/>
    </source>
</evidence>
<dbReference type="GeneID" id="112468027"/>
<dbReference type="GO" id="GO:0005634">
    <property type="term" value="C:nucleus"/>
    <property type="evidence" value="ECO:0007669"/>
    <property type="project" value="UniProtKB-SubCell"/>
</dbReference>
<evidence type="ECO:0000256" key="6">
    <source>
        <dbReference type="ARBA" id="ARBA00022801"/>
    </source>
</evidence>
<evidence type="ECO:0000256" key="3">
    <source>
        <dbReference type="ARBA" id="ARBA00006958"/>
    </source>
</evidence>
<accession>A0A6J1RJ39</accession>
<dbReference type="InterPro" id="IPR027806">
    <property type="entry name" value="HARBI1_dom"/>
</dbReference>
<evidence type="ECO:0000313" key="10">
    <source>
        <dbReference type="RefSeq" id="XP_024892795.1"/>
    </source>
</evidence>
<keyword evidence="6" id="KW-0378">Hydrolase</keyword>
<dbReference type="GO" id="GO:0046872">
    <property type="term" value="F:metal ion binding"/>
    <property type="evidence" value="ECO:0007669"/>
    <property type="project" value="UniProtKB-KW"/>
</dbReference>
<dbReference type="RefSeq" id="XP_024892795.1">
    <property type="nucleotide sequence ID" value="XM_025037027.1"/>
</dbReference>
<dbReference type="InterPro" id="IPR045249">
    <property type="entry name" value="HARBI1-like"/>
</dbReference>
<feature type="domain" description="DDE Tnp4" evidence="8">
    <location>
        <begin position="62"/>
        <end position="212"/>
    </location>
</feature>